<evidence type="ECO:0000256" key="4">
    <source>
        <dbReference type="ARBA" id="ARBA00035215"/>
    </source>
</evidence>
<comment type="similarity">
    <text evidence="1">Belongs to the eukaryotic ribosomal protein eL14 family.</text>
</comment>
<evidence type="ECO:0000313" key="8">
    <source>
        <dbReference type="Proteomes" id="UP000278807"/>
    </source>
</evidence>
<dbReference type="EMBL" id="UZAE01000001">
    <property type="protein sequence ID" value="VDN95865.1"/>
    <property type="molecule type" value="Genomic_DNA"/>
</dbReference>
<sequence length="146" mass="17060">MKYTRFVERGRVVFITHGAYAKKVAVIVDIIDQNRVVIDGPCHGVPRRPVNLKRLHLTKFVMKLPDNCGTLGIQDLWHRQNIGKLWEKSAWAKKLAKKERRSGLNDFQRFQVMVARKQRNNIIASYRHRKSTLETIKNMRPKVKSA</sequence>
<dbReference type="InterPro" id="IPR039660">
    <property type="entry name" value="Ribosomal_eL14"/>
</dbReference>
<reference evidence="7 8" key="2">
    <citation type="submission" date="2018-11" db="EMBL/GenBank/DDBJ databases">
        <authorList>
            <consortium name="Pathogen Informatics"/>
        </authorList>
    </citation>
    <scope>NUCLEOTIDE SEQUENCE [LARGE SCALE GENOMIC DNA]</scope>
</reference>
<reference evidence="9" key="1">
    <citation type="submission" date="2017-02" db="UniProtKB">
        <authorList>
            <consortium name="WormBaseParasite"/>
        </authorList>
    </citation>
    <scope>IDENTIFICATION</scope>
</reference>
<dbReference type="GO" id="GO:0003735">
    <property type="term" value="F:structural constituent of ribosome"/>
    <property type="evidence" value="ECO:0007669"/>
    <property type="project" value="InterPro"/>
</dbReference>
<dbReference type="PANTHER" id="PTHR11127:SF2">
    <property type="entry name" value="LARGE RIBOSOMAL SUBUNIT PROTEIN EL14"/>
    <property type="match status" value="1"/>
</dbReference>
<dbReference type="SUPFAM" id="SSF50104">
    <property type="entry name" value="Translation proteins SH3-like domain"/>
    <property type="match status" value="1"/>
</dbReference>
<dbReference type="GO" id="GO:0003723">
    <property type="term" value="F:RNA binding"/>
    <property type="evidence" value="ECO:0007669"/>
    <property type="project" value="InterPro"/>
</dbReference>
<evidence type="ECO:0000256" key="1">
    <source>
        <dbReference type="ARBA" id="ARBA00006592"/>
    </source>
</evidence>
<dbReference type="CDD" id="cd23702">
    <property type="entry name" value="eL14"/>
    <property type="match status" value="1"/>
</dbReference>
<dbReference type="Proteomes" id="UP000278807">
    <property type="component" value="Unassembled WGS sequence"/>
</dbReference>
<dbReference type="GO" id="GO:0022625">
    <property type="term" value="C:cytosolic large ribosomal subunit"/>
    <property type="evidence" value="ECO:0007669"/>
    <property type="project" value="TreeGrafter"/>
</dbReference>
<dbReference type="STRING" id="102285.A0A0R3SZT2"/>
<evidence type="ECO:0000313" key="7">
    <source>
        <dbReference type="EMBL" id="VDN95865.1"/>
    </source>
</evidence>
<dbReference type="GO" id="GO:0042273">
    <property type="term" value="P:ribosomal large subunit biogenesis"/>
    <property type="evidence" value="ECO:0007669"/>
    <property type="project" value="TreeGrafter"/>
</dbReference>
<name>A0A0R3SZT2_RODNA</name>
<dbReference type="Gene3D" id="6.10.250.2270">
    <property type="match status" value="1"/>
</dbReference>
<evidence type="ECO:0000256" key="5">
    <source>
        <dbReference type="ARBA" id="ARBA00035318"/>
    </source>
</evidence>
<dbReference type="Pfam" id="PF01929">
    <property type="entry name" value="Ribosomal_L14e"/>
    <property type="match status" value="1"/>
</dbReference>
<evidence type="ECO:0000259" key="6">
    <source>
        <dbReference type="Pfam" id="PF01929"/>
    </source>
</evidence>
<keyword evidence="3" id="KW-0687">Ribonucleoprotein</keyword>
<keyword evidence="2" id="KW-0689">Ribosomal protein</keyword>
<evidence type="ECO:0000256" key="3">
    <source>
        <dbReference type="ARBA" id="ARBA00023274"/>
    </source>
</evidence>
<proteinExistence type="inferred from homology"/>
<keyword evidence="8" id="KW-1185">Reference proteome</keyword>
<gene>
    <name evidence="7" type="ORF">HNAJ_LOCUS6</name>
</gene>
<dbReference type="AlphaFoldDB" id="A0A0R3SZT2"/>
<organism evidence="9">
    <name type="scientific">Rodentolepis nana</name>
    <name type="common">Dwarf tapeworm</name>
    <name type="synonym">Hymenolepis nana</name>
    <dbReference type="NCBI Taxonomy" id="102285"/>
    <lineage>
        <taxon>Eukaryota</taxon>
        <taxon>Metazoa</taxon>
        <taxon>Spiralia</taxon>
        <taxon>Lophotrochozoa</taxon>
        <taxon>Platyhelminthes</taxon>
        <taxon>Cestoda</taxon>
        <taxon>Eucestoda</taxon>
        <taxon>Cyclophyllidea</taxon>
        <taxon>Hymenolepididae</taxon>
        <taxon>Rodentolepis</taxon>
    </lineage>
</organism>
<accession>A0A0R3SZT2</accession>
<dbReference type="GO" id="GO:0006412">
    <property type="term" value="P:translation"/>
    <property type="evidence" value="ECO:0007669"/>
    <property type="project" value="InterPro"/>
</dbReference>
<protein>
    <recommendedName>
        <fullName evidence="4">Large ribosomal subunit protein eL14</fullName>
    </recommendedName>
    <alternativeName>
        <fullName evidence="5">60S ribosomal protein L14</fullName>
    </alternativeName>
</protein>
<dbReference type="InterPro" id="IPR002784">
    <property type="entry name" value="Ribosomal_eL14_dom"/>
</dbReference>
<dbReference type="InterPro" id="IPR008991">
    <property type="entry name" value="Translation_prot_SH3-like_sf"/>
</dbReference>
<dbReference type="Gene3D" id="2.30.30.30">
    <property type="match status" value="1"/>
</dbReference>
<dbReference type="WBParaSite" id="HNAJ_0000000501-mRNA-1">
    <property type="protein sequence ID" value="HNAJ_0000000501-mRNA-1"/>
    <property type="gene ID" value="HNAJ_0000000501"/>
</dbReference>
<dbReference type="InterPro" id="IPR014722">
    <property type="entry name" value="Rib_uL2_dom2"/>
</dbReference>
<dbReference type="PANTHER" id="PTHR11127">
    <property type="entry name" value="60S RIBOSOMAL PROTEIN L14"/>
    <property type="match status" value="1"/>
</dbReference>
<evidence type="ECO:0000313" key="9">
    <source>
        <dbReference type="WBParaSite" id="HNAJ_0000000501-mRNA-1"/>
    </source>
</evidence>
<evidence type="ECO:0000256" key="2">
    <source>
        <dbReference type="ARBA" id="ARBA00022980"/>
    </source>
</evidence>
<dbReference type="OrthoDB" id="1875589at2759"/>
<feature type="domain" description="Large ribosomal subunit protein eL14" evidence="6">
    <location>
        <begin position="46"/>
        <end position="120"/>
    </location>
</feature>